<dbReference type="PANTHER" id="PTHR47018">
    <property type="entry name" value="CXC DOMAIN-CONTAINING PROTEIN-RELATED"/>
    <property type="match status" value="1"/>
</dbReference>
<name>A0A9N7VTW3_PLEPL</name>
<keyword evidence="2" id="KW-1185">Reference proteome</keyword>
<dbReference type="Proteomes" id="UP001153269">
    <property type="component" value="Unassembled WGS sequence"/>
</dbReference>
<protein>
    <submittedName>
        <fullName evidence="1">Uncharacterized protein</fullName>
    </submittedName>
</protein>
<evidence type="ECO:0000313" key="1">
    <source>
        <dbReference type="EMBL" id="CAB1455649.1"/>
    </source>
</evidence>
<reference evidence="1" key="1">
    <citation type="submission" date="2020-03" db="EMBL/GenBank/DDBJ databases">
        <authorList>
            <person name="Weist P."/>
        </authorList>
    </citation>
    <scope>NUCLEOTIDE SEQUENCE</scope>
</reference>
<dbReference type="EMBL" id="CADEAL010004265">
    <property type="protein sequence ID" value="CAB1455649.1"/>
    <property type="molecule type" value="Genomic_DNA"/>
</dbReference>
<organism evidence="1 2">
    <name type="scientific">Pleuronectes platessa</name>
    <name type="common">European plaice</name>
    <dbReference type="NCBI Taxonomy" id="8262"/>
    <lineage>
        <taxon>Eukaryota</taxon>
        <taxon>Metazoa</taxon>
        <taxon>Chordata</taxon>
        <taxon>Craniata</taxon>
        <taxon>Vertebrata</taxon>
        <taxon>Euteleostomi</taxon>
        <taxon>Actinopterygii</taxon>
        <taxon>Neopterygii</taxon>
        <taxon>Teleostei</taxon>
        <taxon>Neoteleostei</taxon>
        <taxon>Acanthomorphata</taxon>
        <taxon>Carangaria</taxon>
        <taxon>Pleuronectiformes</taxon>
        <taxon>Pleuronectoidei</taxon>
        <taxon>Pleuronectidae</taxon>
        <taxon>Pleuronectes</taxon>
    </lineage>
</organism>
<dbReference type="PANTHER" id="PTHR47018:SF1">
    <property type="entry name" value="TESMIN_TSO1-LIKE CXC DOMAIN-CONTAINING PROTEIN"/>
    <property type="match status" value="1"/>
</dbReference>
<evidence type="ECO:0000313" key="2">
    <source>
        <dbReference type="Proteomes" id="UP001153269"/>
    </source>
</evidence>
<dbReference type="AlphaFoldDB" id="A0A9N7VTW3"/>
<accession>A0A9N7VTW3</accession>
<proteinExistence type="predicted"/>
<sequence length="150" mass="16649">MGKIRETTAFLNPGQTPVVAADQPLYALAKQIQWQWPEEYGEDMFVVMFGGLHIEMAALKSKGTLLKDSGWTSCLDEAAVASSGSAESFLTASHITKSRQVHQITACSLYRLKKTAYQEYCSATSQPMSFEDWCKEARPTVHNSIFGTLF</sequence>
<comment type="caution">
    <text evidence="1">The sequence shown here is derived from an EMBL/GenBank/DDBJ whole genome shotgun (WGS) entry which is preliminary data.</text>
</comment>
<gene>
    <name evidence="1" type="ORF">PLEPLA_LOCUS43430</name>
</gene>